<keyword evidence="1" id="KW-0489">Methyltransferase</keyword>
<organism evidence="1 2">
    <name type="scientific">Tripterygium wilfordii</name>
    <name type="common">Thunder God vine</name>
    <dbReference type="NCBI Taxonomy" id="458696"/>
    <lineage>
        <taxon>Eukaryota</taxon>
        <taxon>Viridiplantae</taxon>
        <taxon>Streptophyta</taxon>
        <taxon>Embryophyta</taxon>
        <taxon>Tracheophyta</taxon>
        <taxon>Spermatophyta</taxon>
        <taxon>Magnoliopsida</taxon>
        <taxon>eudicotyledons</taxon>
        <taxon>Gunneridae</taxon>
        <taxon>Pentapetalae</taxon>
        <taxon>rosids</taxon>
        <taxon>fabids</taxon>
        <taxon>Celastrales</taxon>
        <taxon>Celastraceae</taxon>
        <taxon>Tripterygium</taxon>
    </lineage>
</organism>
<dbReference type="InParanoid" id="A0A7J7DQJ3"/>
<dbReference type="GO" id="GO:0009507">
    <property type="term" value="C:chloroplast"/>
    <property type="evidence" value="ECO:0007669"/>
    <property type="project" value="TreeGrafter"/>
</dbReference>
<keyword evidence="2" id="KW-1185">Reference proteome</keyword>
<evidence type="ECO:0000313" key="1">
    <source>
        <dbReference type="EMBL" id="KAF5748539.1"/>
    </source>
</evidence>
<dbReference type="GO" id="GO:0016435">
    <property type="term" value="F:rRNA (guanine) methyltransferase activity"/>
    <property type="evidence" value="ECO:0007669"/>
    <property type="project" value="TreeGrafter"/>
</dbReference>
<evidence type="ECO:0000313" key="2">
    <source>
        <dbReference type="Proteomes" id="UP000593562"/>
    </source>
</evidence>
<name>A0A7J7DQJ3_TRIWF</name>
<dbReference type="Gene3D" id="3.30.1330.30">
    <property type="match status" value="1"/>
</dbReference>
<sequence length="365" mass="41313">MPTMNCNLAKTQVFATAIRISSQPRCFIQFHAEEPRSFRIGFHHNRLLNPMSIHLTTTSHELHHKNCKFVKNLGPTKISSGFCYTNVELDNIVRTRRMTSVLMLKSNNRQCWSLSGARSYCSFQGVGARSSTVGAENRLPWLASNKSKAGKGLEKVTSTKPARSSWEESAEMLHISGCSNQKQPENRIEKAIVTRNAHSSWKESEVAARKDGTLMAVKEDNRSRTLGKTISSRSAFVGRDESVEEEAQEQEEVVDDPRWNTIKNSFRGMVEVETGSERLEVRRWNKQENWSRKTWKEATESTVPKVVGEGVYGVGPVLAALSAGRREFYALYVQEGLELGSNNRKKKDRKDLRRCCELLKKMGLV</sequence>
<dbReference type="AlphaFoldDB" id="A0A7J7DQJ3"/>
<dbReference type="InterPro" id="IPR029064">
    <property type="entry name" value="Ribosomal_eL30-like_sf"/>
</dbReference>
<dbReference type="EMBL" id="JAAARO010000004">
    <property type="protein sequence ID" value="KAF5748539.1"/>
    <property type="molecule type" value="Genomic_DNA"/>
</dbReference>
<dbReference type="PANTHER" id="PTHR46103">
    <property type="entry name" value="RRNA METHYLTRANSFERASE 1, MITOCHONDRIAL"/>
    <property type="match status" value="1"/>
</dbReference>
<gene>
    <name evidence="1" type="ORF">HS088_TW04G00494</name>
</gene>
<dbReference type="PANTHER" id="PTHR46103:SF1">
    <property type="entry name" value="RRNA METHYLTRANSFERASE 1, MITOCHONDRIAL"/>
    <property type="match status" value="1"/>
</dbReference>
<protein>
    <submittedName>
        <fullName evidence="1">tRNA/rRNA methyltransferase family protein</fullName>
    </submittedName>
</protein>
<proteinExistence type="predicted"/>
<dbReference type="InterPro" id="IPR047182">
    <property type="entry name" value="MRM1"/>
</dbReference>
<dbReference type="Proteomes" id="UP000593562">
    <property type="component" value="Unassembled WGS sequence"/>
</dbReference>
<accession>A0A7J7DQJ3</accession>
<keyword evidence="1" id="KW-0808">Transferase</keyword>
<comment type="caution">
    <text evidence="1">The sequence shown here is derived from an EMBL/GenBank/DDBJ whole genome shotgun (WGS) entry which is preliminary data.</text>
</comment>
<reference evidence="1 2" key="1">
    <citation type="journal article" date="2020" name="Nat. Commun.">
        <title>Genome of Tripterygium wilfordii and identification of cytochrome P450 involved in triptolide biosynthesis.</title>
        <authorList>
            <person name="Tu L."/>
            <person name="Su P."/>
            <person name="Zhang Z."/>
            <person name="Gao L."/>
            <person name="Wang J."/>
            <person name="Hu T."/>
            <person name="Zhou J."/>
            <person name="Zhang Y."/>
            <person name="Zhao Y."/>
            <person name="Liu Y."/>
            <person name="Song Y."/>
            <person name="Tong Y."/>
            <person name="Lu Y."/>
            <person name="Yang J."/>
            <person name="Xu C."/>
            <person name="Jia M."/>
            <person name="Peters R.J."/>
            <person name="Huang L."/>
            <person name="Gao W."/>
        </authorList>
    </citation>
    <scope>NUCLEOTIDE SEQUENCE [LARGE SCALE GENOMIC DNA]</scope>
    <source>
        <strain evidence="2">cv. XIE 37</strain>
        <tissue evidence="1">Leaf</tissue>
    </source>
</reference>